<organism evidence="1 2">
    <name type="scientific">Urochloa decumbens</name>
    <dbReference type="NCBI Taxonomy" id="240449"/>
    <lineage>
        <taxon>Eukaryota</taxon>
        <taxon>Viridiplantae</taxon>
        <taxon>Streptophyta</taxon>
        <taxon>Embryophyta</taxon>
        <taxon>Tracheophyta</taxon>
        <taxon>Spermatophyta</taxon>
        <taxon>Magnoliopsida</taxon>
        <taxon>Liliopsida</taxon>
        <taxon>Poales</taxon>
        <taxon>Poaceae</taxon>
        <taxon>PACMAD clade</taxon>
        <taxon>Panicoideae</taxon>
        <taxon>Panicodae</taxon>
        <taxon>Paniceae</taxon>
        <taxon>Melinidinae</taxon>
        <taxon>Urochloa</taxon>
    </lineage>
</organism>
<dbReference type="EMBL" id="OZ075135">
    <property type="protein sequence ID" value="CAL4997840.1"/>
    <property type="molecule type" value="Genomic_DNA"/>
</dbReference>
<name>A0ABC9BCJ2_9POAL</name>
<evidence type="ECO:0000313" key="1">
    <source>
        <dbReference type="EMBL" id="CAL4997840.1"/>
    </source>
</evidence>
<proteinExistence type="predicted"/>
<dbReference type="Pfam" id="PF06533">
    <property type="entry name" value="DUF1110"/>
    <property type="match status" value="1"/>
</dbReference>
<protein>
    <recommendedName>
        <fullName evidence="3">BTR1</fullName>
    </recommendedName>
</protein>
<sequence>MAAAAAWKVVVRQQVEEAAGRCDGARGHLAGAHGQLDHAHRVAFALARAWSHRAEGMVAEASDDLAASASLARAALLVALRGGAAHGPEAAAPPLSVNDVPDEGLRAALAQLEEAADAAGNACGFACVCRGHLVGALRLLDHPPPLPGGMDGEVTVKVRDARQDLIDARRCAQKSADLLNAALAALVL</sequence>
<evidence type="ECO:0000313" key="2">
    <source>
        <dbReference type="Proteomes" id="UP001497457"/>
    </source>
</evidence>
<accession>A0ABC9BCJ2</accession>
<reference evidence="1" key="1">
    <citation type="submission" date="2024-10" db="EMBL/GenBank/DDBJ databases">
        <authorList>
            <person name="Ryan C."/>
        </authorList>
    </citation>
    <scope>NUCLEOTIDE SEQUENCE [LARGE SCALE GENOMIC DNA]</scope>
</reference>
<dbReference type="PANTHER" id="PTHR35356:SF3">
    <property type="entry name" value="OS01G0156300 PROTEIN"/>
    <property type="match status" value="1"/>
</dbReference>
<dbReference type="AlphaFoldDB" id="A0ABC9BCJ2"/>
<gene>
    <name evidence="1" type="ORF">URODEC1_LOCUS63577</name>
</gene>
<evidence type="ECO:0008006" key="3">
    <source>
        <dbReference type="Google" id="ProtNLM"/>
    </source>
</evidence>
<dbReference type="InterPro" id="IPR010535">
    <property type="entry name" value="DUF1110"/>
</dbReference>
<dbReference type="PANTHER" id="PTHR35356">
    <property type="entry name" value="OS01G0156300 PROTEIN-RELATED"/>
    <property type="match status" value="1"/>
</dbReference>
<keyword evidence="2" id="KW-1185">Reference proteome</keyword>
<dbReference type="Proteomes" id="UP001497457">
    <property type="component" value="Chromosome 25rd"/>
</dbReference>